<organism evidence="1">
    <name type="scientific">Trichodesmium erythraeum (strain IMS101)</name>
    <dbReference type="NCBI Taxonomy" id="203124"/>
    <lineage>
        <taxon>Bacteria</taxon>
        <taxon>Bacillati</taxon>
        <taxon>Cyanobacteriota</taxon>
        <taxon>Cyanophyceae</taxon>
        <taxon>Oscillatoriophycideae</taxon>
        <taxon>Oscillatoriales</taxon>
        <taxon>Microcoleaceae</taxon>
        <taxon>Trichodesmium</taxon>
    </lineage>
</organism>
<proteinExistence type="predicted"/>
<dbReference type="OrthoDB" id="4014363at2"/>
<dbReference type="HOGENOM" id="CLU_055736_0_0_3"/>
<dbReference type="Gene3D" id="3.40.630.10">
    <property type="entry name" value="Zn peptidases"/>
    <property type="match status" value="1"/>
</dbReference>
<name>Q118U2_TRIEI</name>
<dbReference type="eggNOG" id="COG2866">
    <property type="taxonomic scope" value="Bacteria"/>
</dbReference>
<dbReference type="AlphaFoldDB" id="Q118U2"/>
<sequence>MMTSQFYSSKYFSETYNEARNKFCDAAKAANAKLETIELYSQNCPNNSLYTDIAWLGNSKPHNVILHSSGLHGVEGFAGSAIQTCLLKNLPVLRDEDALILVHCLNPYGMINLRRVNASNVDLNRNFLFSSDEYTGSPDIYSKINSLINPDSPPAFDLFFLRALAIILKYGFVAVKQAVANGQYDFPKGLFFGGIELQEELVNYKEWLLKNLPLVKNICAIDVHTGLGRFADDLLLIEENCSHSDLEKLQKHFGKERIKTLNPNKSVAYSIKGSISEAIPQLLNQAKVNLLTQEFGTVSPISVLFALREENRNYYYSKNDQSYSSVKTRLKEAFYPSSNIWRKKVLLKGVQLVHQSTKFIS</sequence>
<evidence type="ECO:0008006" key="2">
    <source>
        <dbReference type="Google" id="ProtNLM"/>
    </source>
</evidence>
<protein>
    <recommendedName>
        <fullName evidence="2">DUF2817 domain-containing protein</fullName>
    </recommendedName>
</protein>
<gene>
    <name evidence="1" type="ordered locus">Tery_0530</name>
</gene>
<reference evidence="1" key="1">
    <citation type="submission" date="2006-06" db="EMBL/GenBank/DDBJ databases">
        <title>Complete sequence of Trichodesmium erythraeum IMS101.</title>
        <authorList>
            <consortium name="US DOE Joint Genome Institute"/>
            <person name="Copeland A."/>
            <person name="Lucas S."/>
            <person name="Lapidus A."/>
            <person name="Barry K."/>
            <person name="Detter J.C."/>
            <person name="Glavina del Rio T."/>
            <person name="Hammon N."/>
            <person name="Israni S."/>
            <person name="Dalin E."/>
            <person name="Tice H."/>
            <person name="Pitluck S."/>
            <person name="Kiss H."/>
            <person name="Munk A.C."/>
            <person name="Brettin T."/>
            <person name="Bruce D."/>
            <person name="Han C."/>
            <person name="Tapia R."/>
            <person name="Gilna P."/>
            <person name="Schmutz J."/>
            <person name="Larimer F."/>
            <person name="Land M."/>
            <person name="Hauser L."/>
            <person name="Kyrpides N."/>
            <person name="Kim E."/>
            <person name="Richardson P."/>
        </authorList>
    </citation>
    <scope>NUCLEOTIDE SEQUENCE [LARGE SCALE GENOMIC DNA]</scope>
    <source>
        <strain evidence="1">IMS101</strain>
    </source>
</reference>
<evidence type="ECO:0000313" key="1">
    <source>
        <dbReference type="EMBL" id="ABG49982.1"/>
    </source>
</evidence>
<accession>Q118U2</accession>
<dbReference type="CDD" id="cd06233">
    <property type="entry name" value="M14-like"/>
    <property type="match status" value="1"/>
</dbReference>
<dbReference type="RefSeq" id="WP_011610377.1">
    <property type="nucleotide sequence ID" value="NC_008312.1"/>
</dbReference>
<dbReference type="SUPFAM" id="SSF53187">
    <property type="entry name" value="Zn-dependent exopeptidases"/>
    <property type="match status" value="1"/>
</dbReference>
<dbReference type="EMBL" id="CP000393">
    <property type="protein sequence ID" value="ABG49982.1"/>
    <property type="molecule type" value="Genomic_DNA"/>
</dbReference>
<dbReference type="InterPro" id="IPR021259">
    <property type="entry name" value="DUF2817"/>
</dbReference>
<dbReference type="KEGG" id="ter:Tery_0530"/>
<dbReference type="Pfam" id="PF10994">
    <property type="entry name" value="DUF2817"/>
    <property type="match status" value="1"/>
</dbReference>